<dbReference type="InterPro" id="IPR015947">
    <property type="entry name" value="PUA-like_sf"/>
</dbReference>
<evidence type="ECO:0000313" key="2">
    <source>
        <dbReference type="EMBL" id="PCK32737.1"/>
    </source>
</evidence>
<gene>
    <name evidence="2" type="ORF">CEX98_05825</name>
</gene>
<dbReference type="PROSITE" id="PS51787">
    <property type="entry name" value="LON_N"/>
    <property type="match status" value="1"/>
</dbReference>
<reference evidence="3" key="1">
    <citation type="journal article" date="2019" name="Genome Announc.">
        <title>Draft Genome Sequence of Pseudoalteromonas piscicida Strain 36Y ROTHPW, an Hypersaline Seawater Isolate from the South Coast of Sonora, Mexico.</title>
        <authorList>
            <person name="Sanchez-Diaz R."/>
            <person name="Molina-Garza Z.J."/>
            <person name="Cruz-Suarez L.E."/>
            <person name="Selvin J."/>
            <person name="Kiran G.S."/>
            <person name="Ibarra-Gamez J.C."/>
            <person name="Gomez-Gil B."/>
            <person name="Galaviz-Silva L."/>
        </authorList>
    </citation>
    <scope>NUCLEOTIDE SEQUENCE [LARGE SCALE GENOMIC DNA]</scope>
    <source>
        <strain evidence="3">36Y_RITHPW</strain>
    </source>
</reference>
<proteinExistence type="predicted"/>
<accession>A0A2A5JTN3</accession>
<dbReference type="AlphaFoldDB" id="A0A2A5JTN3"/>
<dbReference type="RefSeq" id="WP_099641175.1">
    <property type="nucleotide sequence ID" value="NZ_JAQPZX010000015.1"/>
</dbReference>
<protein>
    <recommendedName>
        <fullName evidence="1">Lon N-terminal domain-containing protein</fullName>
    </recommendedName>
</protein>
<organism evidence="2 3">
    <name type="scientific">Pseudoalteromonas piscicida</name>
    <dbReference type="NCBI Taxonomy" id="43662"/>
    <lineage>
        <taxon>Bacteria</taxon>
        <taxon>Pseudomonadati</taxon>
        <taxon>Pseudomonadota</taxon>
        <taxon>Gammaproteobacteria</taxon>
        <taxon>Alteromonadales</taxon>
        <taxon>Pseudoalteromonadaceae</taxon>
        <taxon>Pseudoalteromonas</taxon>
    </lineage>
</organism>
<evidence type="ECO:0000259" key="1">
    <source>
        <dbReference type="PROSITE" id="PS51787"/>
    </source>
</evidence>
<dbReference type="Gene3D" id="2.30.130.40">
    <property type="entry name" value="LON domain-like"/>
    <property type="match status" value="1"/>
</dbReference>
<dbReference type="EMBL" id="NKHF01000025">
    <property type="protein sequence ID" value="PCK32737.1"/>
    <property type="molecule type" value="Genomic_DNA"/>
</dbReference>
<dbReference type="Pfam" id="PF02190">
    <property type="entry name" value="LON_substr_bdg"/>
    <property type="match status" value="1"/>
</dbReference>
<evidence type="ECO:0000313" key="3">
    <source>
        <dbReference type="Proteomes" id="UP000228621"/>
    </source>
</evidence>
<dbReference type="InterPro" id="IPR046336">
    <property type="entry name" value="Lon_prtase_N_sf"/>
</dbReference>
<dbReference type="SMART" id="SM00464">
    <property type="entry name" value="LON"/>
    <property type="match status" value="1"/>
</dbReference>
<dbReference type="Proteomes" id="UP000228621">
    <property type="component" value="Unassembled WGS sequence"/>
</dbReference>
<name>A0A2A5JTN3_PSEO7</name>
<dbReference type="OrthoDB" id="8558970at2"/>
<sequence length="190" mass="21853">MKLALFPLPIFLLPGGFTRLRIFEQRYLYMVKEAAKTEQGFVLCPYANNTPHNVPDEGVHVKIVDFSQGEDGQLLIDVEAINRVAISQVEVDHQSLRYGECEPLKGPPWLCTEDAFTLIDEALTEKLRSVFIANPVLDDLYRIKDFSTPLWVAYRWLEILPISMTQKQKIKQAQTFEQVAEFLHTVLDEK</sequence>
<comment type="caution">
    <text evidence="2">The sequence shown here is derived from an EMBL/GenBank/DDBJ whole genome shotgun (WGS) entry which is preliminary data.</text>
</comment>
<keyword evidence="3" id="KW-1185">Reference proteome</keyword>
<dbReference type="InterPro" id="IPR003111">
    <property type="entry name" value="Lon_prtase_N"/>
</dbReference>
<dbReference type="SUPFAM" id="SSF88697">
    <property type="entry name" value="PUA domain-like"/>
    <property type="match status" value="1"/>
</dbReference>
<feature type="domain" description="Lon N-terminal" evidence="1">
    <location>
        <begin position="1"/>
        <end position="190"/>
    </location>
</feature>